<reference evidence="4" key="2">
    <citation type="submission" date="2024-04" db="EMBL/GenBank/DDBJ databases">
        <authorList>
            <person name="Chen Y."/>
            <person name="Shah S."/>
            <person name="Dougan E. K."/>
            <person name="Thang M."/>
            <person name="Chan C."/>
        </authorList>
    </citation>
    <scope>NUCLEOTIDE SEQUENCE [LARGE SCALE GENOMIC DNA]</scope>
</reference>
<evidence type="ECO:0000256" key="1">
    <source>
        <dbReference type="SAM" id="Coils"/>
    </source>
</evidence>
<evidence type="ECO:0000256" key="2">
    <source>
        <dbReference type="SAM" id="SignalP"/>
    </source>
</evidence>
<keyword evidence="2" id="KW-0732">Signal</keyword>
<dbReference type="Proteomes" id="UP001152797">
    <property type="component" value="Unassembled WGS sequence"/>
</dbReference>
<reference evidence="3" key="1">
    <citation type="submission" date="2022-10" db="EMBL/GenBank/DDBJ databases">
        <authorList>
            <person name="Chen Y."/>
            <person name="Dougan E. K."/>
            <person name="Chan C."/>
            <person name="Rhodes N."/>
            <person name="Thang M."/>
        </authorList>
    </citation>
    <scope>NUCLEOTIDE SEQUENCE</scope>
</reference>
<evidence type="ECO:0000313" key="5">
    <source>
        <dbReference type="Proteomes" id="UP001152797"/>
    </source>
</evidence>
<comment type="caution">
    <text evidence="3">The sequence shown here is derived from an EMBL/GenBank/DDBJ whole genome shotgun (WGS) entry which is preliminary data.</text>
</comment>
<accession>A0A9P1DTE6</accession>
<evidence type="ECO:0008006" key="6">
    <source>
        <dbReference type="Google" id="ProtNLM"/>
    </source>
</evidence>
<organism evidence="3">
    <name type="scientific">Cladocopium goreaui</name>
    <dbReference type="NCBI Taxonomy" id="2562237"/>
    <lineage>
        <taxon>Eukaryota</taxon>
        <taxon>Sar</taxon>
        <taxon>Alveolata</taxon>
        <taxon>Dinophyceae</taxon>
        <taxon>Suessiales</taxon>
        <taxon>Symbiodiniaceae</taxon>
        <taxon>Cladocopium</taxon>
    </lineage>
</organism>
<evidence type="ECO:0000313" key="4">
    <source>
        <dbReference type="EMBL" id="CAL1169178.1"/>
    </source>
</evidence>
<feature type="chain" id="PRO_5043271670" description="Transmembrane protein" evidence="2">
    <location>
        <begin position="27"/>
        <end position="304"/>
    </location>
</feature>
<name>A0A9P1DTE6_9DINO</name>
<proteinExistence type="predicted"/>
<keyword evidence="1" id="KW-0175">Coiled coil</keyword>
<dbReference type="AlphaFoldDB" id="A0A9P1DTE6"/>
<feature type="signal peptide" evidence="2">
    <location>
        <begin position="1"/>
        <end position="26"/>
    </location>
</feature>
<evidence type="ECO:0000313" key="3">
    <source>
        <dbReference type="EMBL" id="CAI4015803.1"/>
    </source>
</evidence>
<dbReference type="EMBL" id="CAMXCT010006552">
    <property type="protein sequence ID" value="CAI4015803.1"/>
    <property type="molecule type" value="Genomic_DNA"/>
</dbReference>
<dbReference type="EMBL" id="CAMXCT030006552">
    <property type="protein sequence ID" value="CAL4803115.1"/>
    <property type="molecule type" value="Genomic_DNA"/>
</dbReference>
<dbReference type="EMBL" id="CAMXCT020006552">
    <property type="protein sequence ID" value="CAL1169178.1"/>
    <property type="molecule type" value="Genomic_DNA"/>
</dbReference>
<sequence length="304" mass="33522">MAYSLRMPFVTWILCVLLWNTPVARGKKVDELLKRLELLEAKVEQVAQPSNEQTEVFLTKAEVHQRFELFYAAHAKELARMQDQLEELRAQMRSLQELLLQKADANEVLTAAQIHQRFRLFAEAMPASKAAAEAPQTVSLATARCETPCEDVMSRAEVHERFRLFQASLAAQPVQVSDAQNCACTNCTSPTVEAEVQEVPLRAESSWIGWLFSTGIMSAGVMLGLMSLCVALGESKALEDRLNLLQERVEDAKGFRAESSALVAEAPHLAMRGKLLSGAAGAAGKGENLGDKGYTHGEYMGNIW</sequence>
<feature type="coiled-coil region" evidence="1">
    <location>
        <begin position="71"/>
        <end position="105"/>
    </location>
</feature>
<keyword evidence="5" id="KW-1185">Reference proteome</keyword>
<gene>
    <name evidence="3" type="ORF">C1SCF055_LOCUS40610</name>
</gene>
<protein>
    <recommendedName>
        <fullName evidence="6">Transmembrane protein</fullName>
    </recommendedName>
</protein>